<reference evidence="2 3" key="1">
    <citation type="submission" date="2018-06" db="EMBL/GenBank/DDBJ databases">
        <authorList>
            <consortium name="Pathogen Informatics"/>
            <person name="Doyle S."/>
        </authorList>
    </citation>
    <scope>NUCLEOTIDE SEQUENCE [LARGE SCALE GENOMIC DNA]</scope>
    <source>
        <strain evidence="2 3">NCTC11012</strain>
    </source>
</reference>
<dbReference type="Gene3D" id="3.30.1150.10">
    <property type="match status" value="1"/>
</dbReference>
<name>A0A378QVX1_9GAMM</name>
<dbReference type="AlphaFoldDB" id="A0A378QVX1"/>
<protein>
    <recommendedName>
        <fullName evidence="4">TonB C-terminal domain-containing protein</fullName>
    </recommendedName>
</protein>
<accession>A0A378QVX1</accession>
<feature type="signal peptide" evidence="1">
    <location>
        <begin position="1"/>
        <end position="27"/>
    </location>
</feature>
<evidence type="ECO:0000313" key="2">
    <source>
        <dbReference type="EMBL" id="STZ04520.1"/>
    </source>
</evidence>
<evidence type="ECO:0008006" key="4">
    <source>
        <dbReference type="Google" id="ProtNLM"/>
    </source>
</evidence>
<sequence>MMNVISMYLRIFSALSLCVLSACTAKHQPITAPTVVKAPDFSDLPTKSCKNGEAINTPATLTLDKQGKVTAVKGIKVKDKELARQITQQFKKARYTPYLENGTPIARPLQVSMRLQCPKPARR</sequence>
<feature type="chain" id="PRO_5016862220" description="TonB C-terminal domain-containing protein" evidence="1">
    <location>
        <begin position="28"/>
        <end position="123"/>
    </location>
</feature>
<dbReference type="EMBL" id="UGQF01000001">
    <property type="protein sequence ID" value="STZ04520.1"/>
    <property type="molecule type" value="Genomic_DNA"/>
</dbReference>
<organism evidence="2 3">
    <name type="scientific">Moraxella equi</name>
    <dbReference type="NCBI Taxonomy" id="60442"/>
    <lineage>
        <taxon>Bacteria</taxon>
        <taxon>Pseudomonadati</taxon>
        <taxon>Pseudomonadota</taxon>
        <taxon>Gammaproteobacteria</taxon>
        <taxon>Moraxellales</taxon>
        <taxon>Moraxellaceae</taxon>
        <taxon>Moraxella</taxon>
    </lineage>
</organism>
<dbReference type="RefSeq" id="WP_143823546.1">
    <property type="nucleotide sequence ID" value="NZ_MXAP01000138.1"/>
</dbReference>
<dbReference type="Proteomes" id="UP000254618">
    <property type="component" value="Unassembled WGS sequence"/>
</dbReference>
<gene>
    <name evidence="2" type="ORF">NCTC11012_02802</name>
</gene>
<evidence type="ECO:0000256" key="1">
    <source>
        <dbReference type="SAM" id="SignalP"/>
    </source>
</evidence>
<keyword evidence="1" id="KW-0732">Signal</keyword>
<proteinExistence type="predicted"/>
<evidence type="ECO:0000313" key="3">
    <source>
        <dbReference type="Proteomes" id="UP000254618"/>
    </source>
</evidence>